<dbReference type="GO" id="GO:0004497">
    <property type="term" value="F:monooxygenase activity"/>
    <property type="evidence" value="ECO:0007669"/>
    <property type="project" value="UniProtKB-KW"/>
</dbReference>
<dbReference type="GO" id="GO:0016705">
    <property type="term" value="F:oxidoreductase activity, acting on paired donors, with incorporation or reduction of molecular oxygen"/>
    <property type="evidence" value="ECO:0007669"/>
    <property type="project" value="InterPro"/>
</dbReference>
<evidence type="ECO:0000256" key="7">
    <source>
        <dbReference type="ARBA" id="ARBA00023004"/>
    </source>
</evidence>
<evidence type="ECO:0000256" key="9">
    <source>
        <dbReference type="ARBA" id="ARBA00023136"/>
    </source>
</evidence>
<dbReference type="PANTHER" id="PTHR47943:SF2">
    <property type="entry name" value="CYTOCHROME P450"/>
    <property type="match status" value="1"/>
</dbReference>
<protein>
    <submittedName>
        <fullName evidence="10">Uncharacterized protein</fullName>
    </submittedName>
</protein>
<name>A0A0S3T9K5_PHAAN</name>
<evidence type="ECO:0000313" key="11">
    <source>
        <dbReference type="Proteomes" id="UP000291084"/>
    </source>
</evidence>
<keyword evidence="7" id="KW-0408">Iron</keyword>
<dbReference type="Proteomes" id="UP000291084">
    <property type="component" value="Chromosome 11"/>
</dbReference>
<organism evidence="10 11">
    <name type="scientific">Vigna angularis var. angularis</name>
    <dbReference type="NCBI Taxonomy" id="157739"/>
    <lineage>
        <taxon>Eukaryota</taxon>
        <taxon>Viridiplantae</taxon>
        <taxon>Streptophyta</taxon>
        <taxon>Embryophyta</taxon>
        <taxon>Tracheophyta</taxon>
        <taxon>Spermatophyta</taxon>
        <taxon>Magnoliopsida</taxon>
        <taxon>eudicotyledons</taxon>
        <taxon>Gunneridae</taxon>
        <taxon>Pentapetalae</taxon>
        <taxon>rosids</taxon>
        <taxon>fabids</taxon>
        <taxon>Fabales</taxon>
        <taxon>Fabaceae</taxon>
        <taxon>Papilionoideae</taxon>
        <taxon>50 kb inversion clade</taxon>
        <taxon>NPAAA clade</taxon>
        <taxon>indigoferoid/millettioid clade</taxon>
        <taxon>Phaseoleae</taxon>
        <taxon>Vigna</taxon>
    </lineage>
</organism>
<accession>A0A0S3T9K5</accession>
<evidence type="ECO:0000313" key="10">
    <source>
        <dbReference type="EMBL" id="BAU01652.1"/>
    </source>
</evidence>
<keyword evidence="8" id="KW-0503">Monooxygenase</keyword>
<dbReference type="GO" id="GO:0016020">
    <property type="term" value="C:membrane"/>
    <property type="evidence" value="ECO:0007669"/>
    <property type="project" value="UniProtKB-SubCell"/>
</dbReference>
<evidence type="ECO:0000256" key="4">
    <source>
        <dbReference type="ARBA" id="ARBA00022617"/>
    </source>
</evidence>
<evidence type="ECO:0000256" key="3">
    <source>
        <dbReference type="ARBA" id="ARBA00010617"/>
    </source>
</evidence>
<evidence type="ECO:0000256" key="8">
    <source>
        <dbReference type="ARBA" id="ARBA00023033"/>
    </source>
</evidence>
<evidence type="ECO:0000256" key="6">
    <source>
        <dbReference type="ARBA" id="ARBA00023002"/>
    </source>
</evidence>
<gene>
    <name evidence="10" type="primary">Vigan.11G092600</name>
    <name evidence="10" type="ORF">VIGAN_11092600</name>
</gene>
<sequence length="224" mass="26047">MKKLQMELESMVSMERKVEESYLEKLEYLDMVIKESLRLHSMASLLIGHESKEDCMVEDFFIPKNSKVIHALVEKVVTDASYKLRLSKNRIIKKYIPRFRETRGGRSILHLLAAEPMPILLYGVLQIRLLADNFLEKVLLHRLVADPMSIGLPHPATPLQTTQDCAIASVNWWNRSICLELRHRLVEYPKHILTHTFWRSHLTYCASSFFRFCCAFPPSTAFSL</sequence>
<keyword evidence="9" id="KW-0472">Membrane</keyword>
<dbReference type="SUPFAM" id="SSF48264">
    <property type="entry name" value="Cytochrome P450"/>
    <property type="match status" value="1"/>
</dbReference>
<reference evidence="10 11" key="1">
    <citation type="journal article" date="2015" name="Sci. Rep.">
        <title>The power of single molecule real-time sequencing technology in the de novo assembly of a eukaryotic genome.</title>
        <authorList>
            <person name="Sakai H."/>
            <person name="Naito K."/>
            <person name="Ogiso-Tanaka E."/>
            <person name="Takahashi Y."/>
            <person name="Iseki K."/>
            <person name="Muto C."/>
            <person name="Satou K."/>
            <person name="Teruya K."/>
            <person name="Shiroma A."/>
            <person name="Shimoji M."/>
            <person name="Hirano T."/>
            <person name="Itoh T."/>
            <person name="Kaga A."/>
            <person name="Tomooka N."/>
        </authorList>
    </citation>
    <scope>NUCLEOTIDE SEQUENCE [LARGE SCALE GENOMIC DNA]</scope>
    <source>
        <strain evidence="11">cv. Shumari</strain>
    </source>
</reference>
<dbReference type="PANTHER" id="PTHR47943">
    <property type="entry name" value="CYTOCHROME P450 93A3-LIKE"/>
    <property type="match status" value="1"/>
</dbReference>
<keyword evidence="5" id="KW-0479">Metal-binding</keyword>
<dbReference type="InterPro" id="IPR036396">
    <property type="entry name" value="Cyt_P450_sf"/>
</dbReference>
<dbReference type="GO" id="GO:0020037">
    <property type="term" value="F:heme binding"/>
    <property type="evidence" value="ECO:0007669"/>
    <property type="project" value="InterPro"/>
</dbReference>
<keyword evidence="11" id="KW-1185">Reference proteome</keyword>
<dbReference type="Gene3D" id="1.10.630.10">
    <property type="entry name" value="Cytochrome P450"/>
    <property type="match status" value="1"/>
</dbReference>
<dbReference type="AlphaFoldDB" id="A0A0S3T9K5"/>
<dbReference type="EMBL" id="AP015044">
    <property type="protein sequence ID" value="BAU01652.1"/>
    <property type="molecule type" value="Genomic_DNA"/>
</dbReference>
<keyword evidence="6" id="KW-0560">Oxidoreductase</keyword>
<comment type="cofactor">
    <cofactor evidence="1">
        <name>heme</name>
        <dbReference type="ChEBI" id="CHEBI:30413"/>
    </cofactor>
</comment>
<dbReference type="GO" id="GO:0005506">
    <property type="term" value="F:iron ion binding"/>
    <property type="evidence" value="ECO:0007669"/>
    <property type="project" value="InterPro"/>
</dbReference>
<evidence type="ECO:0000256" key="2">
    <source>
        <dbReference type="ARBA" id="ARBA00004370"/>
    </source>
</evidence>
<comment type="subcellular location">
    <subcellularLocation>
        <location evidence="2">Membrane</location>
    </subcellularLocation>
</comment>
<evidence type="ECO:0000256" key="5">
    <source>
        <dbReference type="ARBA" id="ARBA00022723"/>
    </source>
</evidence>
<proteinExistence type="inferred from homology"/>
<comment type="similarity">
    <text evidence="3">Belongs to the cytochrome P450 family.</text>
</comment>
<dbReference type="Pfam" id="PF00067">
    <property type="entry name" value="p450"/>
    <property type="match status" value="1"/>
</dbReference>
<keyword evidence="4" id="KW-0349">Heme</keyword>
<dbReference type="InterPro" id="IPR001128">
    <property type="entry name" value="Cyt_P450"/>
</dbReference>
<evidence type="ECO:0000256" key="1">
    <source>
        <dbReference type="ARBA" id="ARBA00001971"/>
    </source>
</evidence>